<gene>
    <name evidence="5" type="ORF">Z519_08186</name>
</gene>
<name>A0A0D2HKI7_CLAB1</name>
<feature type="compositionally biased region" description="Polar residues" evidence="3">
    <location>
        <begin position="21"/>
        <end position="36"/>
    </location>
</feature>
<feature type="compositionally biased region" description="Polar residues" evidence="3">
    <location>
        <begin position="219"/>
        <end position="231"/>
    </location>
</feature>
<dbReference type="InterPro" id="IPR036390">
    <property type="entry name" value="WH_DNA-bd_sf"/>
</dbReference>
<evidence type="ECO:0000256" key="2">
    <source>
        <dbReference type="PROSITE-ProRule" id="PRU00332"/>
    </source>
</evidence>
<feature type="domain" description="HTH La-type RNA-binding" evidence="4">
    <location>
        <begin position="704"/>
        <end position="804"/>
    </location>
</feature>
<evidence type="ECO:0000256" key="3">
    <source>
        <dbReference type="SAM" id="MobiDB-lite"/>
    </source>
</evidence>
<dbReference type="RefSeq" id="XP_016617959.1">
    <property type="nucleotide sequence ID" value="XM_016765914.1"/>
</dbReference>
<dbReference type="GO" id="GO:0045727">
    <property type="term" value="P:positive regulation of translation"/>
    <property type="evidence" value="ECO:0007669"/>
    <property type="project" value="TreeGrafter"/>
</dbReference>
<sequence>MASSSGAAAPVFSYAQAAKGLTSTASTQSASRNESPAASDKSVKDRSATETTNTTSTLKSPRPRSEPEDKSSGEGAAFKSSPEAERSASKSTQEEADKEGTTQTQHVATYSNAQTSPVAHVETPNIVPTQDQQKRDAVPQLPNGRSLSSEEPPVSTSNDKSALSATEKKSKDGEDDWEKVSVPSMSAETQYKAAPIPTVNVWQVRIEAQAAKMKGLEQQRASVSITPNQQPKPKAGSEDPKRKSLSKDVGGSEKEGKNVDGARAVNRKDMPSARSSRPASQHGEKGDSDAPPPVDDTQSWPTPENSNVEERRKSASFEKTDKLDVKPGSQKSHSNKWVAVPFVPTAKFETQLPPSAARRGGRVGGRGRDAGSRGGGYVGSTAEKQDGTTSMGPPPVPRQSGEQDRGRRPEGERGARGASVPTISTRPTSGEDRNSAFWKSSAAYTKDQPATENGSTNPTAPQQILEDQTPMADHSSRSSSRHTGNPGGRTINGEGNTSVEQSTGVYNQTSEPIARYSFTYDRYKASGTSGARSTGEFGRDRGSGRNRDWPRDKPESAREKVESWRDREASGDQSNRREPRSERGRGFRGRGNNNYNPPFTSAHAYTSPLPQNGFEPPSRSNSHTETRSRQASQPFVPTQASNTSRTNPRSQSIPVGMMFTGYFNGMPAMPQGLPTIQTDMSIYGYPSQMQMQPSIMSAMPYNDPLNSYALLSMVMTQIEYYFSIDNLCKDLFLRKHMDGQGYVPLSVIANFKRIKTLTEDNMTMDNLRYVCQQVKSVEFLPGTDGDDRLRRREGWRDFVLPVEERFESARNEGPLHNPDSYNRTAPPDQVGLHDPSFAFGQLRSPQLTVGSSNGTFHASSPMSYIPVLPTESQVSGEPLVRPFEDGSSDGTERPSLVSYQHVAPAAVQSPQHHTSEPLSNNVNGHRRQSSRADIEDNIFPDEQIPNVNIRMQPSVLNGAAPSFPGIARIPSAGSSSGQNEGNNVPLDLNQARIPSLRGGASSPQQLEQYRSLSFGAPYTIPTGDENIIYFTKDGQETQLPPPQPGQFDQTYLSLHDMAFQQRHMGVEGALEPLYNFWTDFLVDKFNVGMYQEFKTTAAGDLQEGNDSGMLHLVRYFGKLLSAPVPISERIASDMVTLYREENPDKRLIFQTLRAAWRNGATNMKTIKRLGDILTVEEKAELDKSG</sequence>
<accession>A0A0D2HKI7</accession>
<dbReference type="Pfam" id="PF21071">
    <property type="entry name" value="LARP1_HEAT"/>
    <property type="match status" value="1"/>
</dbReference>
<feature type="compositionally biased region" description="Polar residues" evidence="3">
    <location>
        <begin position="296"/>
        <end position="306"/>
    </location>
</feature>
<keyword evidence="1 2" id="KW-0694">RNA-binding</keyword>
<feature type="region of interest" description="Disordered" evidence="3">
    <location>
        <begin position="212"/>
        <end position="651"/>
    </location>
</feature>
<dbReference type="InterPro" id="IPR036388">
    <property type="entry name" value="WH-like_DNA-bd_sf"/>
</dbReference>
<dbReference type="PROSITE" id="PS50961">
    <property type="entry name" value="HTH_LA"/>
    <property type="match status" value="1"/>
</dbReference>
<feature type="compositionally biased region" description="Low complexity" evidence="3">
    <location>
        <begin position="590"/>
        <end position="599"/>
    </location>
</feature>
<dbReference type="Gene3D" id="1.10.10.10">
    <property type="entry name" value="Winged helix-like DNA-binding domain superfamily/Winged helix DNA-binding domain"/>
    <property type="match status" value="1"/>
</dbReference>
<dbReference type="GeneID" id="27701114"/>
<feature type="compositionally biased region" description="Polar residues" evidence="3">
    <location>
        <begin position="101"/>
        <end position="117"/>
    </location>
</feature>
<organism evidence="5 6">
    <name type="scientific">Cladophialophora bantiana (strain ATCC 10958 / CBS 173.52 / CDC B-1940 / NIH 8579)</name>
    <name type="common">Xylohypha bantiana</name>
    <dbReference type="NCBI Taxonomy" id="1442370"/>
    <lineage>
        <taxon>Eukaryota</taxon>
        <taxon>Fungi</taxon>
        <taxon>Dikarya</taxon>
        <taxon>Ascomycota</taxon>
        <taxon>Pezizomycotina</taxon>
        <taxon>Eurotiomycetes</taxon>
        <taxon>Chaetothyriomycetidae</taxon>
        <taxon>Chaetothyriales</taxon>
        <taxon>Herpotrichiellaceae</taxon>
        <taxon>Cladophialophora</taxon>
    </lineage>
</organism>
<evidence type="ECO:0000313" key="5">
    <source>
        <dbReference type="EMBL" id="KIW91290.1"/>
    </source>
</evidence>
<dbReference type="SMART" id="SM00715">
    <property type="entry name" value="LA"/>
    <property type="match status" value="1"/>
</dbReference>
<feature type="compositionally biased region" description="Polar residues" evidence="3">
    <location>
        <begin position="493"/>
        <end position="511"/>
    </location>
</feature>
<dbReference type="GO" id="GO:0005829">
    <property type="term" value="C:cytosol"/>
    <property type="evidence" value="ECO:0007669"/>
    <property type="project" value="TreeGrafter"/>
</dbReference>
<evidence type="ECO:0000256" key="1">
    <source>
        <dbReference type="ARBA" id="ARBA00022884"/>
    </source>
</evidence>
<dbReference type="InterPro" id="IPR006630">
    <property type="entry name" value="La_HTH"/>
</dbReference>
<dbReference type="Pfam" id="PF05383">
    <property type="entry name" value="La"/>
    <property type="match status" value="1"/>
</dbReference>
<dbReference type="HOGENOM" id="CLU_005100_0_0_1"/>
<dbReference type="AlphaFoldDB" id="A0A0D2HKI7"/>
<feature type="compositionally biased region" description="Basic and acidic residues" evidence="3">
    <location>
        <begin position="308"/>
        <end position="325"/>
    </location>
</feature>
<feature type="compositionally biased region" description="Basic and acidic residues" evidence="3">
    <location>
        <begin position="537"/>
        <end position="585"/>
    </location>
</feature>
<dbReference type="GO" id="GO:0000339">
    <property type="term" value="F:RNA cap binding"/>
    <property type="evidence" value="ECO:0007669"/>
    <property type="project" value="InterPro"/>
</dbReference>
<dbReference type="SUPFAM" id="SSF46785">
    <property type="entry name" value="Winged helix' DNA-binding domain"/>
    <property type="match status" value="1"/>
</dbReference>
<proteinExistence type="predicted"/>
<keyword evidence="6" id="KW-1185">Reference proteome</keyword>
<feature type="compositionally biased region" description="Basic and acidic residues" evidence="3">
    <location>
        <begin position="235"/>
        <end position="271"/>
    </location>
</feature>
<dbReference type="Proteomes" id="UP000053789">
    <property type="component" value="Unassembled WGS sequence"/>
</dbReference>
<feature type="region of interest" description="Disordered" evidence="3">
    <location>
        <begin position="809"/>
        <end position="828"/>
    </location>
</feature>
<dbReference type="InterPro" id="IPR045180">
    <property type="entry name" value="La_dom_prot"/>
</dbReference>
<evidence type="ECO:0000259" key="4">
    <source>
        <dbReference type="PROSITE" id="PS50961"/>
    </source>
</evidence>
<dbReference type="EMBL" id="KN846991">
    <property type="protein sequence ID" value="KIW91290.1"/>
    <property type="molecule type" value="Genomic_DNA"/>
</dbReference>
<feature type="compositionally biased region" description="Polar residues" evidence="3">
    <location>
        <begin position="448"/>
        <end position="466"/>
    </location>
</feature>
<dbReference type="CDD" id="cd07323">
    <property type="entry name" value="LAM"/>
    <property type="match status" value="1"/>
</dbReference>
<evidence type="ECO:0000313" key="6">
    <source>
        <dbReference type="Proteomes" id="UP000053789"/>
    </source>
</evidence>
<dbReference type="GO" id="GO:0010494">
    <property type="term" value="C:cytoplasmic stress granule"/>
    <property type="evidence" value="ECO:0007669"/>
    <property type="project" value="TreeGrafter"/>
</dbReference>
<dbReference type="GO" id="GO:0048255">
    <property type="term" value="P:mRNA stabilization"/>
    <property type="evidence" value="ECO:0007669"/>
    <property type="project" value="InterPro"/>
</dbReference>
<dbReference type="VEuPathDB" id="FungiDB:Z519_08186"/>
<protein>
    <recommendedName>
        <fullName evidence="4">HTH La-type RNA-binding domain-containing protein</fullName>
    </recommendedName>
</protein>
<feature type="compositionally biased region" description="Polar residues" evidence="3">
    <location>
        <begin position="629"/>
        <end position="651"/>
    </location>
</feature>
<dbReference type="OrthoDB" id="340227at2759"/>
<feature type="compositionally biased region" description="Basic and acidic residues" evidence="3">
    <location>
        <begin position="401"/>
        <end position="415"/>
    </location>
</feature>
<feature type="compositionally biased region" description="Basic and acidic residues" evidence="3">
    <location>
        <begin position="63"/>
        <end position="72"/>
    </location>
</feature>
<feature type="region of interest" description="Disordered" evidence="3">
    <location>
        <begin position="19"/>
        <end position="199"/>
    </location>
</feature>
<dbReference type="PANTHER" id="PTHR22792">
    <property type="entry name" value="LUPUS LA PROTEIN-RELATED"/>
    <property type="match status" value="1"/>
</dbReference>
<dbReference type="InterPro" id="IPR006607">
    <property type="entry name" value="DM15"/>
</dbReference>
<dbReference type="PANTHER" id="PTHR22792:SF132">
    <property type="entry name" value="LA-RELATED PROTEIN 1"/>
    <property type="match status" value="1"/>
</dbReference>
<feature type="compositionally biased region" description="Basic and acidic residues" evidence="3">
    <location>
        <begin position="82"/>
        <end position="100"/>
    </location>
</feature>
<feature type="compositionally biased region" description="Polar residues" evidence="3">
    <location>
        <begin position="143"/>
        <end position="164"/>
    </location>
</feature>
<reference evidence="5" key="1">
    <citation type="submission" date="2015-01" db="EMBL/GenBank/DDBJ databases">
        <title>The Genome Sequence of Cladophialophora bantiana CBS 173.52.</title>
        <authorList>
            <consortium name="The Broad Institute Genomics Platform"/>
            <person name="Cuomo C."/>
            <person name="de Hoog S."/>
            <person name="Gorbushina A."/>
            <person name="Stielow B."/>
            <person name="Teixiera M."/>
            <person name="Abouelleil A."/>
            <person name="Chapman S.B."/>
            <person name="Priest M."/>
            <person name="Young S.K."/>
            <person name="Wortman J."/>
            <person name="Nusbaum C."/>
            <person name="Birren B."/>
        </authorList>
    </citation>
    <scope>NUCLEOTIDE SEQUENCE [LARGE SCALE GENOMIC DNA]</scope>
    <source>
        <strain evidence="5">CBS 173.52</strain>
    </source>
</reference>